<dbReference type="EMBL" id="JPEP01000001">
    <property type="protein sequence ID" value="KEY19827.1"/>
    <property type="molecule type" value="Genomic_DNA"/>
</dbReference>
<dbReference type="OrthoDB" id="1272922at2"/>
<keyword evidence="4" id="KW-1185">Reference proteome</keyword>
<evidence type="ECO:0000313" key="3">
    <source>
        <dbReference type="EMBL" id="VEH96387.1"/>
    </source>
</evidence>
<dbReference type="Proteomes" id="UP000270036">
    <property type="component" value="Chromosome"/>
</dbReference>
<dbReference type="AlphaFoldDB" id="A0A3S4VC17"/>
<dbReference type="Proteomes" id="UP000028349">
    <property type="component" value="Unassembled WGS sequence"/>
</dbReference>
<name>A0A3S4VC17_9FLAO</name>
<reference evidence="3 5" key="2">
    <citation type="submission" date="2018-12" db="EMBL/GenBank/DDBJ databases">
        <authorList>
            <consortium name="Pathogen Informatics"/>
        </authorList>
    </citation>
    <scope>NUCLEOTIDE SEQUENCE [LARGE SCALE GENOMIC DNA]</scope>
    <source>
        <strain evidence="3 5">NCTC13489</strain>
    </source>
</reference>
<organism evidence="3 5">
    <name type="scientific">Kaistella antarctica</name>
    <dbReference type="NCBI Taxonomy" id="266748"/>
    <lineage>
        <taxon>Bacteria</taxon>
        <taxon>Pseudomonadati</taxon>
        <taxon>Bacteroidota</taxon>
        <taxon>Flavobacteriia</taxon>
        <taxon>Flavobacteriales</taxon>
        <taxon>Weeksellaceae</taxon>
        <taxon>Chryseobacterium group</taxon>
        <taxon>Kaistella</taxon>
    </lineage>
</organism>
<protein>
    <submittedName>
        <fullName evidence="3">Uncharacterized protein</fullName>
    </submittedName>
</protein>
<feature type="compositionally biased region" description="Low complexity" evidence="1">
    <location>
        <begin position="50"/>
        <end position="64"/>
    </location>
</feature>
<reference evidence="2 4" key="1">
    <citation type="submission" date="2014-07" db="EMBL/GenBank/DDBJ databases">
        <authorList>
            <person name="Pisani N.G."/>
            <person name="Newman J.D."/>
        </authorList>
    </citation>
    <scope>NUCLEOTIDE SEQUENCE [LARGE SCALE GENOMIC DNA]</scope>
    <source>
        <strain evidence="2 4">LMG 24720</strain>
    </source>
</reference>
<gene>
    <name evidence="2" type="ORF">HY04_00945</name>
    <name evidence="3" type="ORF">NCTC13489_00435</name>
</gene>
<dbReference type="KEGG" id="cant:NCTC13489_00435"/>
<sequence>MKKLAFISAVVFTTLTIQSCRQADEVLSPEEAATLQRVQDSSATSLQMDNANSVNTNQNNNTASFVDGEILPPPKK</sequence>
<evidence type="ECO:0000256" key="1">
    <source>
        <dbReference type="SAM" id="MobiDB-lite"/>
    </source>
</evidence>
<dbReference type="PROSITE" id="PS51257">
    <property type="entry name" value="PROKAR_LIPOPROTEIN"/>
    <property type="match status" value="1"/>
</dbReference>
<evidence type="ECO:0000313" key="2">
    <source>
        <dbReference type="EMBL" id="KEY19827.1"/>
    </source>
</evidence>
<dbReference type="EMBL" id="LR134441">
    <property type="protein sequence ID" value="VEH96387.1"/>
    <property type="molecule type" value="Genomic_DNA"/>
</dbReference>
<proteinExistence type="predicted"/>
<feature type="region of interest" description="Disordered" evidence="1">
    <location>
        <begin position="38"/>
        <end position="76"/>
    </location>
</feature>
<accession>A0A3S4VC17</accession>
<evidence type="ECO:0000313" key="5">
    <source>
        <dbReference type="Proteomes" id="UP000270036"/>
    </source>
</evidence>
<evidence type="ECO:0000313" key="4">
    <source>
        <dbReference type="Proteomes" id="UP000028349"/>
    </source>
</evidence>
<dbReference type="RefSeq" id="WP_034716250.1">
    <property type="nucleotide sequence ID" value="NZ_FOIX01000002.1"/>
</dbReference>
<feature type="compositionally biased region" description="Polar residues" evidence="1">
    <location>
        <begin position="38"/>
        <end position="49"/>
    </location>
</feature>